<sequence>MLITMLTAMYMVVKVVETIGARFTREQDPLPYVVSQPLPWQVHSVSLSRRSSKADEYDGLRRNSIGVYRKLLKLRRPPRPSRTISGNSSRRNTRTAS</sequence>
<dbReference type="Proteomes" id="UP000261580">
    <property type="component" value="Unassembled WGS sequence"/>
</dbReference>
<dbReference type="Ensembl" id="ENSNBRT00000008365.1">
    <property type="protein sequence ID" value="ENSNBRP00000008138.1"/>
    <property type="gene ID" value="ENSNBRG00000006343.1"/>
</dbReference>
<reference evidence="2" key="2">
    <citation type="submission" date="2025-09" db="UniProtKB">
        <authorList>
            <consortium name="Ensembl"/>
        </authorList>
    </citation>
    <scope>IDENTIFICATION</scope>
</reference>
<dbReference type="GeneTree" id="ENSGT00390000009562"/>
<name>A0A3Q4GMW6_NEOBR</name>
<reference evidence="2" key="1">
    <citation type="submission" date="2025-08" db="UniProtKB">
        <authorList>
            <consortium name="Ensembl"/>
        </authorList>
    </citation>
    <scope>IDENTIFICATION</scope>
</reference>
<evidence type="ECO:0000256" key="1">
    <source>
        <dbReference type="SAM" id="MobiDB-lite"/>
    </source>
</evidence>
<dbReference type="AlphaFoldDB" id="A0A3Q4GMW6"/>
<dbReference type="OMA" id="RVIGMRF"/>
<organism evidence="2 3">
    <name type="scientific">Neolamprologus brichardi</name>
    <name type="common">Fairy cichlid</name>
    <name type="synonym">Lamprologus brichardi</name>
    <dbReference type="NCBI Taxonomy" id="32507"/>
    <lineage>
        <taxon>Eukaryota</taxon>
        <taxon>Metazoa</taxon>
        <taxon>Chordata</taxon>
        <taxon>Craniata</taxon>
        <taxon>Vertebrata</taxon>
        <taxon>Euteleostomi</taxon>
        <taxon>Actinopterygii</taxon>
        <taxon>Neopterygii</taxon>
        <taxon>Teleostei</taxon>
        <taxon>Neoteleostei</taxon>
        <taxon>Acanthomorphata</taxon>
        <taxon>Ovalentaria</taxon>
        <taxon>Cichlomorphae</taxon>
        <taxon>Cichliformes</taxon>
        <taxon>Cichlidae</taxon>
        <taxon>African cichlids</taxon>
        <taxon>Pseudocrenilabrinae</taxon>
        <taxon>Lamprologini</taxon>
        <taxon>Neolamprologus</taxon>
    </lineage>
</organism>
<evidence type="ECO:0000313" key="3">
    <source>
        <dbReference type="Proteomes" id="UP000261580"/>
    </source>
</evidence>
<proteinExistence type="predicted"/>
<evidence type="ECO:0000313" key="2">
    <source>
        <dbReference type="Ensembl" id="ENSNBRP00000008138.1"/>
    </source>
</evidence>
<accession>A0A3Q4GMW6</accession>
<feature type="region of interest" description="Disordered" evidence="1">
    <location>
        <begin position="71"/>
        <end position="97"/>
    </location>
</feature>
<keyword evidence="3" id="KW-1185">Reference proteome</keyword>
<protein>
    <submittedName>
        <fullName evidence="2">Uncharacterized protein</fullName>
    </submittedName>
</protein>
<feature type="compositionally biased region" description="Polar residues" evidence="1">
    <location>
        <begin position="82"/>
        <end position="97"/>
    </location>
</feature>
<dbReference type="Bgee" id="ENSNBRG00000006343">
    <property type="expression patterns" value="Expressed in camera-type eye and 2 other cell types or tissues"/>
</dbReference>